<dbReference type="SUPFAM" id="SSF56954">
    <property type="entry name" value="Outer membrane efflux proteins (OEP)"/>
    <property type="match status" value="1"/>
</dbReference>
<protein>
    <submittedName>
        <fullName evidence="4">RND transporter</fullName>
    </submittedName>
</protein>
<gene>
    <name evidence="4" type="ORF">BIY37_07375</name>
</gene>
<proteinExistence type="inferred from homology"/>
<evidence type="ECO:0000256" key="1">
    <source>
        <dbReference type="ARBA" id="ARBA00007613"/>
    </source>
</evidence>
<evidence type="ECO:0000256" key="2">
    <source>
        <dbReference type="RuleBase" id="RU362097"/>
    </source>
</evidence>
<dbReference type="Pfam" id="PF02321">
    <property type="entry name" value="OEP"/>
    <property type="match status" value="2"/>
</dbReference>
<dbReference type="RefSeq" id="WP_070067174.1">
    <property type="nucleotide sequence ID" value="NZ_MJUW02000080.1"/>
</dbReference>
<comment type="subcellular location">
    <subcellularLocation>
        <location evidence="2">Cell membrane</location>
        <topology evidence="2">Lipid-anchor</topology>
    </subcellularLocation>
</comment>
<comment type="caution">
    <text evidence="4">The sequence shown here is derived from an EMBL/GenBank/DDBJ whole genome shotgun (WGS) entry which is preliminary data.</text>
</comment>
<reference evidence="4 5" key="1">
    <citation type="journal article" date="2016" name="Genome Announc.">
        <title>Draft Genome Sequence of the Anaerobic Ammonium-Oxidizing Bacterium 'Candidatus Brocadia sp. 40'.</title>
        <authorList>
            <person name="Ali M."/>
            <person name="Haroon M.F."/>
            <person name="Narita Y."/>
            <person name="Zhang L."/>
            <person name="Rangel Shaw D."/>
            <person name="Okabe S."/>
            <person name="Saikaly P.E."/>
        </authorList>
    </citation>
    <scope>NUCLEOTIDE SEQUENCE [LARGE SCALE GENOMIC DNA]</scope>
    <source>
        <strain evidence="4 5">40</strain>
    </source>
</reference>
<keyword evidence="5" id="KW-1185">Reference proteome</keyword>
<evidence type="ECO:0000256" key="3">
    <source>
        <dbReference type="SAM" id="Coils"/>
    </source>
</evidence>
<keyword evidence="2" id="KW-0564">Palmitate</keyword>
<keyword evidence="2" id="KW-0472">Membrane</keyword>
<dbReference type="EMBL" id="MJUW02000080">
    <property type="protein sequence ID" value="OQD45668.1"/>
    <property type="molecule type" value="Genomic_DNA"/>
</dbReference>
<keyword evidence="2" id="KW-0812">Transmembrane</keyword>
<dbReference type="NCBIfam" id="TIGR01845">
    <property type="entry name" value="outer_NodT"/>
    <property type="match status" value="1"/>
</dbReference>
<keyword evidence="3" id="KW-0175">Coiled coil</keyword>
<sequence length="476" mass="54007">MKRNYVLIWIGIVCASFVFKGCTPVLMQKTENKNVPEKYNNVQDTTNTSEVSWTKFFTDTRLIELIDVALQNNQELNITLQEIIIAGNEVQAKKGEYLPFVNLKMGAGAEKVGEYTRLGAVEKNLDIKSDKEFPEPLPDYLISANVSWEVDIWKKLRNAKKAAALRYLSTIEGKNFVVTKLIAEIASSYYELMALDNMLTTIKKYIEIQKNALEVVKLQKQAAKATELAVRKFEAEVLKNQSYQYNIEQKIIETENRINFLAGRFPQSIQRNSQGYNDLTPGTLYAGIPSQLLSNRPDVKQAELELEAAKLDVKVARAKFYPSLDIVAGIGYEAFNPKFLLNTPESMLYNLAGELTMPLINRRAIKAAYYNANAKQIQAVYNYERTVLNAYIEVVNKVSKISNLGKNYDRKEKQVQALTQSIVLADKLFKSARADYLEVLMTQRDALEAKMELIETKAQQMYAMVNVYQALGGGWK</sequence>
<feature type="coiled-coil region" evidence="3">
    <location>
        <begin position="401"/>
        <end position="457"/>
    </location>
</feature>
<evidence type="ECO:0000313" key="4">
    <source>
        <dbReference type="EMBL" id="OQD45668.1"/>
    </source>
</evidence>
<dbReference type="GO" id="GO:0005886">
    <property type="term" value="C:plasma membrane"/>
    <property type="evidence" value="ECO:0007669"/>
    <property type="project" value="UniProtKB-SubCell"/>
</dbReference>
<dbReference type="PANTHER" id="PTHR30203">
    <property type="entry name" value="OUTER MEMBRANE CATION EFFLUX PROTEIN"/>
    <property type="match status" value="1"/>
</dbReference>
<keyword evidence="2" id="KW-0449">Lipoprotein</keyword>
<comment type="similarity">
    <text evidence="1 2">Belongs to the outer membrane factor (OMF) (TC 1.B.17) family.</text>
</comment>
<name>A0A1V6LZV2_9BACT</name>
<dbReference type="Gene3D" id="2.20.200.10">
    <property type="entry name" value="Outer membrane efflux proteins (OEP)"/>
    <property type="match status" value="1"/>
</dbReference>
<evidence type="ECO:0000313" key="5">
    <source>
        <dbReference type="Proteomes" id="UP000242219"/>
    </source>
</evidence>
<organism evidence="4 5">
    <name type="scientific">Candidatus Brocadia sapporoensis</name>
    <dbReference type="NCBI Taxonomy" id="392547"/>
    <lineage>
        <taxon>Bacteria</taxon>
        <taxon>Pseudomonadati</taxon>
        <taxon>Planctomycetota</taxon>
        <taxon>Candidatus Brocadiia</taxon>
        <taxon>Candidatus Brocadiales</taxon>
        <taxon>Candidatus Brocadiaceae</taxon>
        <taxon>Candidatus Brocadia</taxon>
    </lineage>
</organism>
<dbReference type="AlphaFoldDB" id="A0A1V6LZV2"/>
<dbReference type="PANTHER" id="PTHR30203:SF30">
    <property type="entry name" value="OUTER MEMBRANE PROTEIN-RELATED"/>
    <property type="match status" value="1"/>
</dbReference>
<keyword evidence="2" id="KW-1134">Transmembrane beta strand</keyword>
<dbReference type="InterPro" id="IPR010131">
    <property type="entry name" value="MdtP/NodT-like"/>
</dbReference>
<dbReference type="GO" id="GO:0015562">
    <property type="term" value="F:efflux transmembrane transporter activity"/>
    <property type="evidence" value="ECO:0007669"/>
    <property type="project" value="InterPro"/>
</dbReference>
<dbReference type="Gene3D" id="1.20.1600.10">
    <property type="entry name" value="Outer membrane efflux proteins (OEP)"/>
    <property type="match status" value="1"/>
</dbReference>
<dbReference type="Proteomes" id="UP000242219">
    <property type="component" value="Unassembled WGS sequence"/>
</dbReference>
<accession>A0A1V6LZV2</accession>
<dbReference type="InterPro" id="IPR003423">
    <property type="entry name" value="OMP_efflux"/>
</dbReference>